<dbReference type="PANTHER" id="PTHR14209:SF19">
    <property type="entry name" value="ISOAMYL ACETATE-HYDROLYZING ESTERASE 1 HOMOLOG"/>
    <property type="match status" value="1"/>
</dbReference>
<dbReference type="AlphaFoldDB" id="A0A370TRI5"/>
<dbReference type="SUPFAM" id="SSF52266">
    <property type="entry name" value="SGNH hydrolase"/>
    <property type="match status" value="1"/>
</dbReference>
<dbReference type="Gene3D" id="3.40.50.1110">
    <property type="entry name" value="SGNH hydrolase"/>
    <property type="match status" value="1"/>
</dbReference>
<evidence type="ECO:0000313" key="2">
    <source>
        <dbReference type="EMBL" id="RDL38147.1"/>
    </source>
</evidence>
<dbReference type="OrthoDB" id="671439at2759"/>
<evidence type="ECO:0000259" key="1">
    <source>
        <dbReference type="Pfam" id="PF13472"/>
    </source>
</evidence>
<dbReference type="Pfam" id="PF13472">
    <property type="entry name" value="Lipase_GDSL_2"/>
    <property type="match status" value="1"/>
</dbReference>
<dbReference type="CDD" id="cd01838">
    <property type="entry name" value="Isoamyl_acetate_hydrolase_like"/>
    <property type="match status" value="1"/>
</dbReference>
<comment type="caution">
    <text evidence="2">The sequence shown here is derived from an EMBL/GenBank/DDBJ whole genome shotgun (WGS) entry which is preliminary data.</text>
</comment>
<reference evidence="2 3" key="1">
    <citation type="journal article" date="2018" name="IMA Fungus">
        <title>IMA Genome-F 9: Draft genome sequence of Annulohypoxylon stygium, Aspergillus mulundensis, Berkeleyomyces basicola (syn. Thielaviopsis basicola), Ceratocystis smalleyi, two Cercospora beticola strains, Coleophoma cylindrospora, Fusarium fracticaudum, Phialophora cf. hyalina, and Morchella septimelata.</title>
        <authorList>
            <person name="Wingfield B.D."/>
            <person name="Bills G.F."/>
            <person name="Dong Y."/>
            <person name="Huang W."/>
            <person name="Nel W.J."/>
            <person name="Swalarsk-Parry B.S."/>
            <person name="Vaghefi N."/>
            <person name="Wilken P.M."/>
            <person name="An Z."/>
            <person name="de Beer Z.W."/>
            <person name="De Vos L."/>
            <person name="Chen L."/>
            <person name="Duong T.A."/>
            <person name="Gao Y."/>
            <person name="Hammerbacher A."/>
            <person name="Kikkert J.R."/>
            <person name="Li Y."/>
            <person name="Li H."/>
            <person name="Li K."/>
            <person name="Li Q."/>
            <person name="Liu X."/>
            <person name="Ma X."/>
            <person name="Naidoo K."/>
            <person name="Pethybridge S.J."/>
            <person name="Sun J."/>
            <person name="Steenkamp E.T."/>
            <person name="van der Nest M.A."/>
            <person name="van Wyk S."/>
            <person name="Wingfield M.J."/>
            <person name="Xiong C."/>
            <person name="Yue Q."/>
            <person name="Zhang X."/>
        </authorList>
    </citation>
    <scope>NUCLEOTIDE SEQUENCE [LARGE SCALE GENOMIC DNA]</scope>
    <source>
        <strain evidence="2 3">BP 5553</strain>
    </source>
</reference>
<name>A0A370TRI5_9HELO</name>
<dbReference type="STRING" id="2656787.A0A370TRI5"/>
<dbReference type="InterPro" id="IPR036514">
    <property type="entry name" value="SGNH_hydro_sf"/>
</dbReference>
<keyword evidence="3" id="KW-1185">Reference proteome</keyword>
<dbReference type="InterPro" id="IPR013830">
    <property type="entry name" value="SGNH_hydro"/>
</dbReference>
<dbReference type="PANTHER" id="PTHR14209">
    <property type="entry name" value="ISOAMYL ACETATE-HYDROLYZING ESTERASE 1"/>
    <property type="match status" value="1"/>
</dbReference>
<feature type="domain" description="SGNH hydrolase-type esterase" evidence="1">
    <location>
        <begin position="13"/>
        <end position="228"/>
    </location>
</feature>
<dbReference type="GeneID" id="43598429"/>
<protein>
    <submittedName>
        <fullName evidence="2">Putative IAH1 Isoamyl acetate hydrolytic enzyme</fullName>
    </submittedName>
</protein>
<dbReference type="EMBL" id="NPIC01000003">
    <property type="protein sequence ID" value="RDL38147.1"/>
    <property type="molecule type" value="Genomic_DNA"/>
</dbReference>
<sequence length="265" mass="29340">METKRTVYGQFILLGDSHIQHGGRLSDGFCFGGALTEHVERRLDVINRGFSGYNSSNIMAILEHLFPSISCAKVDYLLILLGSNDSRLPENSANQHVPLEEYRSNIKGILTYPLVRSHNPVIFLVTPPPINEVQLEQFDRDGGNTVLSRHQSVTAQYAAAIRDLAEEFKDQRVVLVDLWAALMKEAIALTPDYVEGGGLLGSRERGDSQGFRRLLTDGLHLTPAGYKVLLDTLLPLMGEGWTGDAAKASWIFPAWDSEVAPLPRK</sequence>
<dbReference type="Proteomes" id="UP000254866">
    <property type="component" value="Unassembled WGS sequence"/>
</dbReference>
<accession>A0A370TRI5</accession>
<proteinExistence type="predicted"/>
<organism evidence="2 3">
    <name type="scientific">Venustampulla echinocandica</name>
    <dbReference type="NCBI Taxonomy" id="2656787"/>
    <lineage>
        <taxon>Eukaryota</taxon>
        <taxon>Fungi</taxon>
        <taxon>Dikarya</taxon>
        <taxon>Ascomycota</taxon>
        <taxon>Pezizomycotina</taxon>
        <taxon>Leotiomycetes</taxon>
        <taxon>Helotiales</taxon>
        <taxon>Pleuroascaceae</taxon>
        <taxon>Venustampulla</taxon>
    </lineage>
</organism>
<evidence type="ECO:0000313" key="3">
    <source>
        <dbReference type="Proteomes" id="UP000254866"/>
    </source>
</evidence>
<dbReference type="RefSeq" id="XP_031870803.1">
    <property type="nucleotide sequence ID" value="XM_032014203.1"/>
</dbReference>
<gene>
    <name evidence="2" type="ORF">BP5553_05580</name>
</gene>
<dbReference type="InterPro" id="IPR045136">
    <property type="entry name" value="Iah1-like"/>
</dbReference>